<dbReference type="RefSeq" id="WP_193394201.1">
    <property type="nucleotide sequence ID" value="NZ_JSYZ01000008.1"/>
</dbReference>
<protein>
    <submittedName>
        <fullName evidence="2">Uncharacterized protein</fullName>
    </submittedName>
</protein>
<evidence type="ECO:0000256" key="1">
    <source>
        <dbReference type="SAM" id="MobiDB-lite"/>
    </source>
</evidence>
<dbReference type="EMBL" id="JSYZ01000008">
    <property type="protein sequence ID" value="KPA91054.1"/>
    <property type="molecule type" value="Genomic_DNA"/>
</dbReference>
<dbReference type="STRING" id="50340.PF66_02392"/>
<accession>A0A0N0E4A9</accession>
<sequence>MTHAQDTIQAQAALLRNDSGIATPVTDCGCEAASIIAPFSATTEGLVPHEKLREAATPKASLIALDRPPAQPAKGYKHPTSTAGSRAGGPHYCPADLTNVRPEEWEQMLSRRVTDVICTSNALLQREAAQLEFLKQRQAAKAASDFLLVSHPDGDSWVVKNGDKHHQMATRLDHLKIEQLHIFPDDDQVNRLREELYRKSEAVDIAKELLHGSTEQCKHLRAKLDERDELLRDCFTAMIKGGYSKPLRERIKSTLSINTEKSEQASSTRHQQSDCLQASSLREAMEREAASGRPCALIVGDTRVQVTYHGLKWYHDLQKTGERSQSLAIEEFDQVLTEALNIDASERAAQAKAVTP</sequence>
<organism evidence="2 3">
    <name type="scientific">Pseudomonas asplenii</name>
    <dbReference type="NCBI Taxonomy" id="53407"/>
    <lineage>
        <taxon>Bacteria</taxon>
        <taxon>Pseudomonadati</taxon>
        <taxon>Pseudomonadota</taxon>
        <taxon>Gammaproteobacteria</taxon>
        <taxon>Pseudomonadales</taxon>
        <taxon>Pseudomonadaceae</taxon>
        <taxon>Pseudomonas</taxon>
    </lineage>
</organism>
<evidence type="ECO:0000313" key="2">
    <source>
        <dbReference type="EMBL" id="KPA91054.1"/>
    </source>
</evidence>
<dbReference type="PATRIC" id="fig|50340.43.peg.5777"/>
<feature type="region of interest" description="Disordered" evidence="1">
    <location>
        <begin position="69"/>
        <end position="91"/>
    </location>
</feature>
<comment type="caution">
    <text evidence="2">The sequence shown here is derived from an EMBL/GenBank/DDBJ whole genome shotgun (WGS) entry which is preliminary data.</text>
</comment>
<gene>
    <name evidence="2" type="ORF">PF66_02392</name>
</gene>
<reference evidence="2 3" key="1">
    <citation type="journal article" date="2015" name="PLoS ONE">
        <title>Rice-Infecting Pseudomonas Genomes Are Highly Accessorized and Harbor Multiple Putative Virulence Mechanisms to Cause Sheath Brown Rot.</title>
        <authorList>
            <person name="Quibod I.L."/>
            <person name="Grande G."/>
            <person name="Oreiro E.G."/>
            <person name="Borja F.N."/>
            <person name="Dossa G.S."/>
            <person name="Mauleon R."/>
            <person name="Cruz C.V."/>
            <person name="Oliva R."/>
        </authorList>
    </citation>
    <scope>NUCLEOTIDE SEQUENCE [LARGE SCALE GENOMIC DNA]</scope>
    <source>
        <strain evidence="2 3">IRRI 6609</strain>
    </source>
</reference>
<dbReference type="AlphaFoldDB" id="A0A0N0E4A9"/>
<proteinExistence type="predicted"/>
<name>A0A0N0E4A9_9PSED</name>
<dbReference type="Proteomes" id="UP000037931">
    <property type="component" value="Unassembled WGS sequence"/>
</dbReference>
<keyword evidence="3" id="KW-1185">Reference proteome</keyword>
<evidence type="ECO:0000313" key="3">
    <source>
        <dbReference type="Proteomes" id="UP000037931"/>
    </source>
</evidence>